<dbReference type="EMBL" id="CAJNDS010000602">
    <property type="protein sequence ID" value="CAE7221958.1"/>
    <property type="molecule type" value="Genomic_DNA"/>
</dbReference>
<organism evidence="1 2">
    <name type="scientific">Symbiodinium natans</name>
    <dbReference type="NCBI Taxonomy" id="878477"/>
    <lineage>
        <taxon>Eukaryota</taxon>
        <taxon>Sar</taxon>
        <taxon>Alveolata</taxon>
        <taxon>Dinophyceae</taxon>
        <taxon>Suessiales</taxon>
        <taxon>Symbiodiniaceae</taxon>
        <taxon>Symbiodinium</taxon>
    </lineage>
</organism>
<evidence type="ECO:0000313" key="2">
    <source>
        <dbReference type="Proteomes" id="UP000604046"/>
    </source>
</evidence>
<reference evidence="1" key="1">
    <citation type="submission" date="2021-02" db="EMBL/GenBank/DDBJ databases">
        <authorList>
            <person name="Dougan E. K."/>
            <person name="Rhodes N."/>
            <person name="Thang M."/>
            <person name="Chan C."/>
        </authorList>
    </citation>
    <scope>NUCLEOTIDE SEQUENCE</scope>
</reference>
<keyword evidence="2" id="KW-1185">Reference proteome</keyword>
<gene>
    <name evidence="1" type="primary">AKT2</name>
    <name evidence="1" type="ORF">SNAT2548_LOCUS8227</name>
</gene>
<proteinExistence type="predicted"/>
<protein>
    <submittedName>
        <fullName evidence="1">AKT2 protein</fullName>
    </submittedName>
</protein>
<evidence type="ECO:0000313" key="1">
    <source>
        <dbReference type="EMBL" id="CAE7221958.1"/>
    </source>
</evidence>
<name>A0A812K781_9DINO</name>
<dbReference type="Proteomes" id="UP000604046">
    <property type="component" value="Unassembled WGS sequence"/>
</dbReference>
<accession>A0A812K781</accession>
<dbReference type="AlphaFoldDB" id="A0A812K781"/>
<sequence length="171" mass="19235">MLRPKYLQRLEPEGLRRRLQALQDGPEPVQLDDEGLSLTKEALRAFAHGALATWAQELQTLDPDGSRGSPSRCLAQMEDKLQKMQEIVSASAGDVWGRIYCWQSPQGPERLRVAALLLANFEQAVRDGRTLAWQELSKLHRSARWKAMQSHAVEASPEHAHKACAESKENE</sequence>
<comment type="caution">
    <text evidence="1">The sequence shown here is derived from an EMBL/GenBank/DDBJ whole genome shotgun (WGS) entry which is preliminary data.</text>
</comment>